<dbReference type="EMBL" id="JASCZI010000338">
    <property type="protein sequence ID" value="MED6111155.1"/>
    <property type="molecule type" value="Genomic_DNA"/>
</dbReference>
<comment type="caution">
    <text evidence="2">The sequence shown here is derived from an EMBL/GenBank/DDBJ whole genome shotgun (WGS) entry which is preliminary data.</text>
</comment>
<sequence>MCTKAESRGDNIKGDTMLSKVVGRDYNNNEERIIEMRTSKGGTEAASNSGLLAFIHGLLFHFHNLFIALLPNLSLSE</sequence>
<evidence type="ECO:0000313" key="2">
    <source>
        <dbReference type="EMBL" id="MED6111155.1"/>
    </source>
</evidence>
<feature type="non-terminal residue" evidence="2">
    <location>
        <position position="77"/>
    </location>
</feature>
<evidence type="ECO:0000256" key="1">
    <source>
        <dbReference type="SAM" id="Phobius"/>
    </source>
</evidence>
<protein>
    <submittedName>
        <fullName evidence="2">Uncharacterized protein</fullName>
    </submittedName>
</protein>
<gene>
    <name evidence="2" type="ORF">PIB30_049851</name>
</gene>
<evidence type="ECO:0000313" key="3">
    <source>
        <dbReference type="Proteomes" id="UP001341840"/>
    </source>
</evidence>
<name>A0ABU6QHN6_9FABA</name>
<dbReference type="Proteomes" id="UP001341840">
    <property type="component" value="Unassembled WGS sequence"/>
</dbReference>
<feature type="transmembrane region" description="Helical" evidence="1">
    <location>
        <begin position="51"/>
        <end position="70"/>
    </location>
</feature>
<keyword evidence="1" id="KW-0812">Transmembrane</keyword>
<keyword evidence="1" id="KW-0472">Membrane</keyword>
<organism evidence="2 3">
    <name type="scientific">Stylosanthes scabra</name>
    <dbReference type="NCBI Taxonomy" id="79078"/>
    <lineage>
        <taxon>Eukaryota</taxon>
        <taxon>Viridiplantae</taxon>
        <taxon>Streptophyta</taxon>
        <taxon>Embryophyta</taxon>
        <taxon>Tracheophyta</taxon>
        <taxon>Spermatophyta</taxon>
        <taxon>Magnoliopsida</taxon>
        <taxon>eudicotyledons</taxon>
        <taxon>Gunneridae</taxon>
        <taxon>Pentapetalae</taxon>
        <taxon>rosids</taxon>
        <taxon>fabids</taxon>
        <taxon>Fabales</taxon>
        <taxon>Fabaceae</taxon>
        <taxon>Papilionoideae</taxon>
        <taxon>50 kb inversion clade</taxon>
        <taxon>dalbergioids sensu lato</taxon>
        <taxon>Dalbergieae</taxon>
        <taxon>Pterocarpus clade</taxon>
        <taxon>Stylosanthes</taxon>
    </lineage>
</organism>
<proteinExistence type="predicted"/>
<keyword evidence="1" id="KW-1133">Transmembrane helix</keyword>
<reference evidence="2 3" key="1">
    <citation type="journal article" date="2023" name="Plants (Basel)">
        <title>Bridging the Gap: Combining Genomics and Transcriptomics Approaches to Understand Stylosanthes scabra, an Orphan Legume from the Brazilian Caatinga.</title>
        <authorList>
            <person name="Ferreira-Neto J.R.C."/>
            <person name="da Silva M.D."/>
            <person name="Binneck E."/>
            <person name="de Melo N.F."/>
            <person name="da Silva R.H."/>
            <person name="de Melo A.L.T.M."/>
            <person name="Pandolfi V."/>
            <person name="Bustamante F.O."/>
            <person name="Brasileiro-Vidal A.C."/>
            <person name="Benko-Iseppon A.M."/>
        </authorList>
    </citation>
    <scope>NUCLEOTIDE SEQUENCE [LARGE SCALE GENOMIC DNA]</scope>
    <source>
        <tissue evidence="2">Leaves</tissue>
    </source>
</reference>
<keyword evidence="3" id="KW-1185">Reference proteome</keyword>
<accession>A0ABU6QHN6</accession>